<feature type="region of interest" description="Disordered" evidence="1">
    <location>
        <begin position="53"/>
        <end position="112"/>
    </location>
</feature>
<feature type="compositionally biased region" description="Low complexity" evidence="1">
    <location>
        <begin position="97"/>
        <end position="112"/>
    </location>
</feature>
<protein>
    <submittedName>
        <fullName evidence="2">Uncharacterized protein</fullName>
    </submittedName>
</protein>
<dbReference type="Proteomes" id="UP000644610">
    <property type="component" value="Unassembled WGS sequence"/>
</dbReference>
<reference evidence="2" key="1">
    <citation type="submission" date="2021-01" db="EMBL/GenBank/DDBJ databases">
        <title>Whole genome shotgun sequence of Planotetraspora silvatica NBRC 100141.</title>
        <authorList>
            <person name="Komaki H."/>
            <person name="Tamura T."/>
        </authorList>
    </citation>
    <scope>NUCLEOTIDE SEQUENCE</scope>
    <source>
        <strain evidence="2">NBRC 100141</strain>
    </source>
</reference>
<name>A0A8J3US59_9ACTN</name>
<evidence type="ECO:0000313" key="3">
    <source>
        <dbReference type="Proteomes" id="UP000644610"/>
    </source>
</evidence>
<comment type="caution">
    <text evidence="2">The sequence shown here is derived from an EMBL/GenBank/DDBJ whole genome shotgun (WGS) entry which is preliminary data.</text>
</comment>
<keyword evidence="3" id="KW-1185">Reference proteome</keyword>
<organism evidence="2 3">
    <name type="scientific">Planotetraspora silvatica</name>
    <dbReference type="NCBI Taxonomy" id="234614"/>
    <lineage>
        <taxon>Bacteria</taxon>
        <taxon>Bacillati</taxon>
        <taxon>Actinomycetota</taxon>
        <taxon>Actinomycetes</taxon>
        <taxon>Streptosporangiales</taxon>
        <taxon>Streptosporangiaceae</taxon>
        <taxon>Planotetraspora</taxon>
    </lineage>
</organism>
<evidence type="ECO:0000313" key="2">
    <source>
        <dbReference type="EMBL" id="GII49765.1"/>
    </source>
</evidence>
<accession>A0A8J3US59</accession>
<proteinExistence type="predicted"/>
<dbReference type="EMBL" id="BOOQ01000045">
    <property type="protein sequence ID" value="GII49765.1"/>
    <property type="molecule type" value="Genomic_DNA"/>
</dbReference>
<dbReference type="AlphaFoldDB" id="A0A8J3US59"/>
<sequence>MGPLICPAVTNGLYGSSPLGPAGEACWATSAGGPGQGGLVCGLAWVGAAPQAVSEPPAPFAGQAVSEPPAPDAPQEGSAGEEGAGVDHAGVAGAGADGADTEAGAGHDAVSP</sequence>
<gene>
    <name evidence="2" type="ORF">Psi02_61890</name>
</gene>
<evidence type="ECO:0000256" key="1">
    <source>
        <dbReference type="SAM" id="MobiDB-lite"/>
    </source>
</evidence>